<dbReference type="Pfam" id="PF11279">
    <property type="entry name" value="DUF3080"/>
    <property type="match status" value="1"/>
</dbReference>
<proteinExistence type="predicted"/>
<name>A0AAU6UB29_UNCXX</name>
<dbReference type="EMBL" id="CP095353">
    <property type="protein sequence ID" value="XAG71527.1"/>
    <property type="molecule type" value="Genomic_DNA"/>
</dbReference>
<gene>
    <name evidence="1" type="ORF">MRM75_11455</name>
</gene>
<organism evidence="1">
    <name type="scientific">bacterium 19CA06SA08-2</name>
    <dbReference type="NCBI Taxonomy" id="2920658"/>
    <lineage>
        <taxon>Bacteria</taxon>
    </lineage>
</organism>
<accession>A0AAU6UB29</accession>
<reference evidence="1" key="1">
    <citation type="submission" date="2022-03" db="EMBL/GenBank/DDBJ databases">
        <title>Sea Food Isolates.</title>
        <authorList>
            <person name="Li c."/>
        </authorList>
    </citation>
    <scope>NUCLEOTIDE SEQUENCE</scope>
    <source>
        <strain evidence="1">19CA06SA08-2</strain>
    </source>
</reference>
<dbReference type="AlphaFoldDB" id="A0AAU6UB29"/>
<protein>
    <submittedName>
        <fullName evidence="1">DUF3080 domain-containing protein</fullName>
    </submittedName>
</protein>
<dbReference type="InterPro" id="IPR021431">
    <property type="entry name" value="DUF3080"/>
</dbReference>
<sequence>MAVSAPIRNGLIWLWGMQLAGCTPTIEDQFATYQTRVAHVLSLPSTPSPVITLVPFPAQRELQRPLPDLRIGLLDILPLNQCGLGTLVAERNGPVGRSTDNFSQLAYEWQLVQGLARCKTQDPEVAKWLDSLRQQKTAMLPDRFWNALVSTPELRRVLTPRRTPLSLTSTLLETRQALGQLQRWQEAVASPHHVTASLPPLTDALESLYRSDALPRLLYSLPLATAWLNQISAQLEPLPITTLCPATDPQRQDRLRGAMTHYYARGLQPWLAQLDRQFRQISPSLTALFDNESPPALQAWQTSYASGLESRVWLDFRAATVRHAKAWQGVFLRCEAPAGKPPLLPKSG</sequence>
<evidence type="ECO:0000313" key="1">
    <source>
        <dbReference type="EMBL" id="XAG71527.1"/>
    </source>
</evidence>